<sequence length="1236" mass="136146">MSDNGRAPYRVTGGPSATRRRTLRSYRECAPESDLSDSEPAANTPVSPSPLESRDDINSNVTLHSLPGAGNSQQLSQSSVASPAAGPAPTTTTLNPAAASFTPLGGTRRTRFMRTNHRGGRDSATGSPSPADFVSHLSLPADTGTSDRYIYQDNLGVALDHDTLDELVAQARAEDAIAANTLLDPWRSMHAENSSSPSASTRRSYSIRELDTVRSVLNRAVSSGSSKRSRDRFEGTDGNMAPRTLTDRGAVAIMQYRNAKPDPDANDIWPEFRSAAKLPAQYSLLDKDKSLPEASRTKRRSPNIGKKRVSKDKQPDILGRPKWDLPVELVEIIASYLDRDDIKSLRMVSRELNYFVSQVIFQTVVVPFNTEIYGMLAQGQKPDLKGKKRARREKPGYSWRNANGDEVYNGHGLDVFKGFGQHILQYGMSFEVNEESLSQPPIKSLTESKTSFWGNYDWPYEEYRRFDAVAGLETAADETPRMTLAFSELTRVKELALSVDSGLGWLNGPDRSIRARILRRSPSVFGTSKDVPDRRAQAQQELWRYIQARHQLAGDDIKLATLYRLDGARPLAEVDEARMLAEEQPAMPYLDAQLIHEAIPHDAADVSLPASFDEPEMLDRFVLEPSAFRTGVLFSSTSPPTDAAQVMSPVIPACLTKAQKEWLLETEWAQRAFMSSYMLSIIDNPTTFTPVHTLNISRLSDRYLVMLNRPDFWSALPNLKSLTLMVIPGWRNVYKDEAGFVDAPRINPVNGLDTFLDLMSNHVATRPNIKDLKIGWVGGGERAEGLHARNKLLMPAPLMPMAFANSSFTLYEMIAETDADHLRAALLRFPHVERLVLENCWITPATLLQFVKIHDAMNLKHLVLDSVSATAVLRPQGNGNANQAAQPLAALLMQALPAPLPGIGGAANAWNNNTGLQGAANQAQPQHPQPTNAQVLNWLVQSLTAQTQIIQNLQQAQGNGQQIAAFATLSAQVQAHLQRVNQLQHHQQLLNLAQNQQQAFNQHQVAGPAQGQQQGQNLTSSYQQVLSQQNQALSQTQISVAGIGAQLQVLQQHLLAPVPPPPLQPYQPPANPQSLLQAEPREGSWTWLIDQISPGTNLTDFNSTHSLADPARTSSLQTIQFTSCGYAKLPHANFDQAAIDHGNRFAASTMNPLLMRRHNALCPAMMAAKWAHLGEIVQDNEASEFVVLEAAWDLREGAGWEDEEAEAVEFDGCARGGTGRFSGCVRRADRVKVDEV</sequence>
<dbReference type="EMBL" id="CP069024">
    <property type="protein sequence ID" value="QRC92279.1"/>
    <property type="molecule type" value="Genomic_DNA"/>
</dbReference>
<evidence type="ECO:0000256" key="1">
    <source>
        <dbReference type="SAM" id="MobiDB-lite"/>
    </source>
</evidence>
<organism evidence="3 4">
    <name type="scientific">Phaeosphaeria nodorum (strain SN15 / ATCC MYA-4574 / FGSC 10173)</name>
    <name type="common">Glume blotch fungus</name>
    <name type="synonym">Parastagonospora nodorum</name>
    <dbReference type="NCBI Taxonomy" id="321614"/>
    <lineage>
        <taxon>Eukaryota</taxon>
        <taxon>Fungi</taxon>
        <taxon>Dikarya</taxon>
        <taxon>Ascomycota</taxon>
        <taxon>Pezizomycotina</taxon>
        <taxon>Dothideomycetes</taxon>
        <taxon>Pleosporomycetidae</taxon>
        <taxon>Pleosporales</taxon>
        <taxon>Pleosporineae</taxon>
        <taxon>Phaeosphaeriaceae</taxon>
        <taxon>Parastagonospora</taxon>
    </lineage>
</organism>
<dbReference type="Proteomes" id="UP000663193">
    <property type="component" value="Chromosome 2"/>
</dbReference>
<name>A0A7U2HVY0_PHANO</name>
<keyword evidence="4" id="KW-1185">Reference proteome</keyword>
<dbReference type="AlphaFoldDB" id="A0A7U2HVY0"/>
<dbReference type="PROSITE" id="PS50181">
    <property type="entry name" value="FBOX"/>
    <property type="match status" value="1"/>
</dbReference>
<dbReference type="InterPro" id="IPR001810">
    <property type="entry name" value="F-box_dom"/>
</dbReference>
<dbReference type="CDD" id="cd09917">
    <property type="entry name" value="F-box_SF"/>
    <property type="match status" value="1"/>
</dbReference>
<evidence type="ECO:0000313" key="4">
    <source>
        <dbReference type="Proteomes" id="UP000663193"/>
    </source>
</evidence>
<dbReference type="InterPro" id="IPR036047">
    <property type="entry name" value="F-box-like_dom_sf"/>
</dbReference>
<feature type="region of interest" description="Disordered" evidence="1">
    <location>
        <begin position="1"/>
        <end position="110"/>
    </location>
</feature>
<feature type="compositionally biased region" description="Basic residues" evidence="1">
    <location>
        <begin position="297"/>
        <end position="310"/>
    </location>
</feature>
<proteinExistence type="predicted"/>
<feature type="domain" description="F-box" evidence="2">
    <location>
        <begin position="319"/>
        <end position="364"/>
    </location>
</feature>
<dbReference type="VEuPathDB" id="FungiDB:JI435_024160"/>
<protein>
    <recommendedName>
        <fullName evidence="2">F-box domain-containing protein</fullName>
    </recommendedName>
</protein>
<gene>
    <name evidence="3" type="ORF">JI435_024160</name>
</gene>
<feature type="compositionally biased region" description="Low complexity" evidence="1">
    <location>
        <begin position="78"/>
        <end position="100"/>
    </location>
</feature>
<evidence type="ECO:0000313" key="3">
    <source>
        <dbReference type="EMBL" id="QRC92279.1"/>
    </source>
</evidence>
<evidence type="ECO:0000259" key="2">
    <source>
        <dbReference type="PROSITE" id="PS50181"/>
    </source>
</evidence>
<feature type="region of interest" description="Disordered" evidence="1">
    <location>
        <begin position="218"/>
        <end position="243"/>
    </location>
</feature>
<dbReference type="OrthoDB" id="4194555at2759"/>
<feature type="region of interest" description="Disordered" evidence="1">
    <location>
        <begin position="288"/>
        <end position="317"/>
    </location>
</feature>
<dbReference type="Pfam" id="PF00646">
    <property type="entry name" value="F-box"/>
    <property type="match status" value="1"/>
</dbReference>
<accession>A0A7U2HVY0</accession>
<dbReference type="SUPFAM" id="SSF81383">
    <property type="entry name" value="F-box domain"/>
    <property type="match status" value="1"/>
</dbReference>
<reference evidence="4" key="1">
    <citation type="journal article" date="2021" name="BMC Genomics">
        <title>Chromosome-level genome assembly and manually-curated proteome of model necrotroph Parastagonospora nodorum Sn15 reveals a genome-wide trove of candidate effector homologs, and redundancy of virulence-related functions within an accessory chromosome.</title>
        <authorList>
            <person name="Bertazzoni S."/>
            <person name="Jones D.A.B."/>
            <person name="Phan H.T."/>
            <person name="Tan K.-C."/>
            <person name="Hane J.K."/>
        </authorList>
    </citation>
    <scope>NUCLEOTIDE SEQUENCE [LARGE SCALE GENOMIC DNA]</scope>
    <source>
        <strain evidence="4">SN15 / ATCC MYA-4574 / FGSC 10173)</strain>
    </source>
</reference>